<gene>
    <name evidence="2" type="ORF">DFR68_10744</name>
</gene>
<proteinExistence type="predicted"/>
<feature type="domain" description="CobE/GbiG C-terminal" evidence="1">
    <location>
        <begin position="20"/>
        <end position="130"/>
    </location>
</feature>
<accession>A0A370H038</accession>
<dbReference type="STRING" id="1210089.GCA_001613165_00534"/>
<evidence type="ECO:0000313" key="3">
    <source>
        <dbReference type="Proteomes" id="UP000255355"/>
    </source>
</evidence>
<dbReference type="InterPro" id="IPR036518">
    <property type="entry name" value="CobE/GbiG_C_sf"/>
</dbReference>
<dbReference type="Pfam" id="PF01890">
    <property type="entry name" value="CbiG_C"/>
    <property type="match status" value="1"/>
</dbReference>
<keyword evidence="3" id="KW-1185">Reference proteome</keyword>
<evidence type="ECO:0000313" key="2">
    <source>
        <dbReference type="EMBL" id="RDI48919.1"/>
    </source>
</evidence>
<sequence>MEGGQGEGWGVVSGAGEEFVVGVGLRPSTGAAEIVAAVREVVGDNVVRCLATVERRAGAVGLIDAATELGVPIVSFGAAELAGVEVPNPDARTAAAVGAPSVAEAAALLAAGGDLVVPKRVRSGVTVAVARCPR</sequence>
<dbReference type="GO" id="GO:0009236">
    <property type="term" value="P:cobalamin biosynthetic process"/>
    <property type="evidence" value="ECO:0007669"/>
    <property type="project" value="InterPro"/>
</dbReference>
<dbReference type="PANTHER" id="PTHR37477">
    <property type="entry name" value="COBALT-PRECORRIN-5A HYDROLASE"/>
    <property type="match status" value="1"/>
</dbReference>
<name>A0A370H038_9NOCA</name>
<reference evidence="2 3" key="1">
    <citation type="submission" date="2018-07" db="EMBL/GenBank/DDBJ databases">
        <title>Genomic Encyclopedia of Type Strains, Phase IV (KMG-IV): sequencing the most valuable type-strain genomes for metagenomic binning, comparative biology and taxonomic classification.</title>
        <authorList>
            <person name="Goeker M."/>
        </authorList>
    </citation>
    <scope>NUCLEOTIDE SEQUENCE [LARGE SCALE GENOMIC DNA]</scope>
    <source>
        <strain evidence="2 3">DSM 44952</strain>
    </source>
</reference>
<dbReference type="PANTHER" id="PTHR37477:SF1">
    <property type="entry name" value="COBALT-PRECORRIN-5A HYDROLASE"/>
    <property type="match status" value="1"/>
</dbReference>
<dbReference type="Gene3D" id="3.30.420.180">
    <property type="entry name" value="CobE/GbiG C-terminal domain"/>
    <property type="match status" value="1"/>
</dbReference>
<dbReference type="GO" id="GO:0016787">
    <property type="term" value="F:hydrolase activity"/>
    <property type="evidence" value="ECO:0007669"/>
    <property type="project" value="UniProtKB-KW"/>
</dbReference>
<keyword evidence="2" id="KW-0378">Hydrolase</keyword>
<dbReference type="EMBL" id="QQAZ01000007">
    <property type="protein sequence ID" value="RDI48919.1"/>
    <property type="molecule type" value="Genomic_DNA"/>
</dbReference>
<dbReference type="InterPro" id="IPR052553">
    <property type="entry name" value="CbiG_hydrolase"/>
</dbReference>
<dbReference type="Proteomes" id="UP000255355">
    <property type="component" value="Unassembled WGS sequence"/>
</dbReference>
<dbReference type="AlphaFoldDB" id="A0A370H038"/>
<evidence type="ECO:0000259" key="1">
    <source>
        <dbReference type="Pfam" id="PF01890"/>
    </source>
</evidence>
<organism evidence="2 3">
    <name type="scientific">Nocardia mexicana</name>
    <dbReference type="NCBI Taxonomy" id="279262"/>
    <lineage>
        <taxon>Bacteria</taxon>
        <taxon>Bacillati</taxon>
        <taxon>Actinomycetota</taxon>
        <taxon>Actinomycetes</taxon>
        <taxon>Mycobacteriales</taxon>
        <taxon>Nocardiaceae</taxon>
        <taxon>Nocardia</taxon>
    </lineage>
</organism>
<dbReference type="InterPro" id="IPR002750">
    <property type="entry name" value="CobE/GbiG_C"/>
</dbReference>
<dbReference type="OrthoDB" id="5198016at2"/>
<dbReference type="SUPFAM" id="SSF159664">
    <property type="entry name" value="CobE/GbiG C-terminal domain-like"/>
    <property type="match status" value="1"/>
</dbReference>
<comment type="caution">
    <text evidence="2">The sequence shown here is derived from an EMBL/GenBank/DDBJ whole genome shotgun (WGS) entry which is preliminary data.</text>
</comment>
<protein>
    <submittedName>
        <fullName evidence="2">Cobalt-precorrin 5A hydrolase</fullName>
    </submittedName>
</protein>